<accession>A0ACC1HVZ4</accession>
<reference evidence="1" key="1">
    <citation type="submission" date="2022-06" db="EMBL/GenBank/DDBJ databases">
        <title>Phylogenomic reconstructions and comparative analyses of Kickxellomycotina fungi.</title>
        <authorList>
            <person name="Reynolds N.K."/>
            <person name="Stajich J.E."/>
            <person name="Barry K."/>
            <person name="Grigoriev I.V."/>
            <person name="Crous P."/>
            <person name="Smith M.E."/>
        </authorList>
    </citation>
    <scope>NUCLEOTIDE SEQUENCE</scope>
    <source>
        <strain evidence="1">RSA 2271</strain>
    </source>
</reference>
<dbReference type="Proteomes" id="UP001145114">
    <property type="component" value="Unassembled WGS sequence"/>
</dbReference>
<protein>
    <submittedName>
        <fullName evidence="1">Uncharacterized protein</fullName>
    </submittedName>
</protein>
<evidence type="ECO:0000313" key="2">
    <source>
        <dbReference type="Proteomes" id="UP001145114"/>
    </source>
</evidence>
<gene>
    <name evidence="1" type="ORF">EV182_000454</name>
</gene>
<keyword evidence="2" id="KW-1185">Reference proteome</keyword>
<evidence type="ECO:0000313" key="1">
    <source>
        <dbReference type="EMBL" id="KAJ1680220.1"/>
    </source>
</evidence>
<proteinExistence type="predicted"/>
<name>A0ACC1HVZ4_9FUNG</name>
<organism evidence="1 2">
    <name type="scientific">Spiromyces aspiralis</name>
    <dbReference type="NCBI Taxonomy" id="68401"/>
    <lineage>
        <taxon>Eukaryota</taxon>
        <taxon>Fungi</taxon>
        <taxon>Fungi incertae sedis</taxon>
        <taxon>Zoopagomycota</taxon>
        <taxon>Kickxellomycotina</taxon>
        <taxon>Kickxellomycetes</taxon>
        <taxon>Kickxellales</taxon>
        <taxon>Kickxellaceae</taxon>
        <taxon>Spiromyces</taxon>
    </lineage>
</organism>
<sequence>MQFNHPTSTIDPALLGTTPSDSFLSSPSAAQLFKGLASEHASTNLASSVSPNLTLINDMDGIGNPAQDSAPRAGPIPINRSAHLAPNFSAISNSNPSAIANSFGTDMDQEFSPVSSYSNQHFSLNNASALASRFGQQQSLQHHHHNQQQQQLQPPQQQHQFAGIAFSQSPPTSPGFQSMSLPNNSDWVYTLNSPPPSSNIAGQFGLADMSSAGGIPPYSPQTDVIMQFNPDDPNFSAKQAQLMLEKRRRRRESHNAVERRRRDNINEKIQELHSMLPTSMLDPNTKPNKGSILRMSVDYIRQLRAKIDEQTLRIQELETRAAHGVSSDSLGIIGGSGGANGGGSSGMSVQSEQQGGNTTSGLASMFASVNADQHHHHHHHHHQ</sequence>
<dbReference type="EMBL" id="JAMZIH010000020">
    <property type="protein sequence ID" value="KAJ1680220.1"/>
    <property type="molecule type" value="Genomic_DNA"/>
</dbReference>
<comment type="caution">
    <text evidence="1">The sequence shown here is derived from an EMBL/GenBank/DDBJ whole genome shotgun (WGS) entry which is preliminary data.</text>
</comment>